<evidence type="ECO:0000313" key="2">
    <source>
        <dbReference type="Proteomes" id="UP001226434"/>
    </source>
</evidence>
<sequence length="89" mass="9988">MNNILTQDVQQIVKNSNARFFLIIWSSSQGAFFIYENGSIQNIECGHMASPAIHREQAILVYKKAVAKAEDHADIKDGQIDILPIPSFK</sequence>
<dbReference type="EMBL" id="JASBRG010000007">
    <property type="protein sequence ID" value="MDI3320779.1"/>
    <property type="molecule type" value="Genomic_DNA"/>
</dbReference>
<protein>
    <submittedName>
        <fullName evidence="1">Uncharacterized protein</fullName>
    </submittedName>
</protein>
<keyword evidence="2" id="KW-1185">Reference proteome</keyword>
<dbReference type="RefSeq" id="WP_282334881.1">
    <property type="nucleotide sequence ID" value="NZ_JASBRG010000007.1"/>
</dbReference>
<organism evidence="1 2">
    <name type="scientific">Pinibacter soli</name>
    <dbReference type="NCBI Taxonomy" id="3044211"/>
    <lineage>
        <taxon>Bacteria</taxon>
        <taxon>Pseudomonadati</taxon>
        <taxon>Bacteroidota</taxon>
        <taxon>Chitinophagia</taxon>
        <taxon>Chitinophagales</taxon>
        <taxon>Chitinophagaceae</taxon>
        <taxon>Pinibacter</taxon>
    </lineage>
</organism>
<evidence type="ECO:0000313" key="1">
    <source>
        <dbReference type="EMBL" id="MDI3320779.1"/>
    </source>
</evidence>
<reference evidence="1 2" key="1">
    <citation type="submission" date="2023-05" db="EMBL/GenBank/DDBJ databases">
        <title>Genome sequence of Pinibacter sp. MAH-24.</title>
        <authorList>
            <person name="Huq M.A."/>
        </authorList>
    </citation>
    <scope>NUCLEOTIDE SEQUENCE [LARGE SCALE GENOMIC DNA]</scope>
    <source>
        <strain evidence="1 2">MAH-24</strain>
    </source>
</reference>
<gene>
    <name evidence="1" type="ORF">QJ048_13395</name>
</gene>
<dbReference type="Proteomes" id="UP001226434">
    <property type="component" value="Unassembled WGS sequence"/>
</dbReference>
<proteinExistence type="predicted"/>
<comment type="caution">
    <text evidence="1">The sequence shown here is derived from an EMBL/GenBank/DDBJ whole genome shotgun (WGS) entry which is preliminary data.</text>
</comment>
<accession>A0ABT6RDX2</accession>
<name>A0ABT6RDX2_9BACT</name>